<dbReference type="InterPro" id="IPR007129">
    <property type="entry name" value="Ubiqinol_cyt_c_chaperone_CPB3"/>
</dbReference>
<keyword evidence="5" id="KW-1185">Reference proteome</keyword>
<dbReference type="KEGG" id="vgo:GJW-30_1_03107"/>
<protein>
    <submittedName>
        <fullName evidence="4">Ubiquinol-cytochrome C chaperone</fullName>
    </submittedName>
</protein>
<dbReference type="AlphaFoldDB" id="A0A0S3PXA3"/>
<name>A0A0S3PXA3_9BRAD</name>
<comment type="similarity">
    <text evidence="2">Belongs to the UPF0174 family.</text>
</comment>
<evidence type="ECO:0000259" key="3">
    <source>
        <dbReference type="Pfam" id="PF03981"/>
    </source>
</evidence>
<sequence>MALFRPRRDENTIETLYGAIVAQARLPVFYAEAGVPDTVEGRFDMIVLHLALFLRRLRTETGKLPPVGQAVFDHFCTDMDHNLREMGVGEMAVPRRMKRFGEAFYGRSTAYDAALDSGDVPALEDALARNLRPTVDSGAVLARYVREAARLLADTSEDSLRKGEVRFPAADKVLAHG</sequence>
<dbReference type="InterPro" id="IPR014569">
    <property type="entry name" value="Ubq_cyt-c_CBP3-rel"/>
</dbReference>
<dbReference type="PANTHER" id="PTHR12184">
    <property type="entry name" value="UBIQUINOL-CYTOCHROME C REDUCTASE COMPLEX ASSEMBLY FACTOR 1 FAMILY MEMBER"/>
    <property type="match status" value="1"/>
</dbReference>
<reference evidence="4 5" key="1">
    <citation type="submission" date="2015-08" db="EMBL/GenBank/DDBJ databases">
        <title>Investigation of the bacterial diversity of lava forest soil.</title>
        <authorList>
            <person name="Lee J.S."/>
        </authorList>
    </citation>
    <scope>NUCLEOTIDE SEQUENCE [LARGE SCALE GENOMIC DNA]</scope>
    <source>
        <strain evidence="4 5">GJW-30</strain>
    </source>
</reference>
<dbReference type="Proteomes" id="UP000236884">
    <property type="component" value="Chromosome"/>
</dbReference>
<dbReference type="RefSeq" id="WP_245408528.1">
    <property type="nucleotide sequence ID" value="NZ_AP014946.1"/>
</dbReference>
<dbReference type="PIRSF" id="PIRSF032079">
    <property type="entry name" value="UCP032079"/>
    <property type="match status" value="1"/>
</dbReference>
<evidence type="ECO:0000256" key="2">
    <source>
        <dbReference type="ARBA" id="ARBA00006436"/>
    </source>
</evidence>
<evidence type="ECO:0000256" key="1">
    <source>
        <dbReference type="ARBA" id="ARBA00006407"/>
    </source>
</evidence>
<gene>
    <name evidence="4" type="ORF">GJW-30_1_03107</name>
</gene>
<proteinExistence type="inferred from homology"/>
<dbReference type="PANTHER" id="PTHR12184:SF1">
    <property type="entry name" value="UBIQUINOL-CYTOCHROME-C REDUCTASE COMPLEX ASSEMBLY FACTOR 1"/>
    <property type="match status" value="1"/>
</dbReference>
<dbReference type="Pfam" id="PF03981">
    <property type="entry name" value="Ubiq_cyt_C_chap"/>
    <property type="match status" value="1"/>
</dbReference>
<evidence type="ECO:0000313" key="5">
    <source>
        <dbReference type="Proteomes" id="UP000236884"/>
    </source>
</evidence>
<dbReference type="InterPro" id="IPR021150">
    <property type="entry name" value="Ubiq_cyt_c_chap"/>
</dbReference>
<feature type="domain" description="Ubiquinol-cytochrome c chaperone" evidence="3">
    <location>
        <begin position="32"/>
        <end position="167"/>
    </location>
</feature>
<organism evidence="4 5">
    <name type="scientific">Variibacter gotjawalensis</name>
    <dbReference type="NCBI Taxonomy" id="1333996"/>
    <lineage>
        <taxon>Bacteria</taxon>
        <taxon>Pseudomonadati</taxon>
        <taxon>Pseudomonadota</taxon>
        <taxon>Alphaproteobacteria</taxon>
        <taxon>Hyphomicrobiales</taxon>
        <taxon>Nitrobacteraceae</taxon>
        <taxon>Variibacter</taxon>
    </lineage>
</organism>
<dbReference type="EMBL" id="AP014946">
    <property type="protein sequence ID" value="BAT60561.1"/>
    <property type="molecule type" value="Genomic_DNA"/>
</dbReference>
<comment type="similarity">
    <text evidence="1">Belongs to the CBP3 family.</text>
</comment>
<accession>A0A0S3PXA3</accession>
<evidence type="ECO:0000313" key="4">
    <source>
        <dbReference type="EMBL" id="BAT60561.1"/>
    </source>
</evidence>